<dbReference type="GO" id="GO:0004612">
    <property type="term" value="F:phosphoenolpyruvate carboxykinase (ATP) activity"/>
    <property type="evidence" value="ECO:0007669"/>
    <property type="project" value="InterPro"/>
</dbReference>
<dbReference type="GO" id="GO:0006094">
    <property type="term" value="P:gluconeogenesis"/>
    <property type="evidence" value="ECO:0007669"/>
    <property type="project" value="InterPro"/>
</dbReference>
<organism evidence="1 2">
    <name type="scientific">Acanthamoeba castellanii (strain ATCC 30010 / Neff)</name>
    <dbReference type="NCBI Taxonomy" id="1257118"/>
    <lineage>
        <taxon>Eukaryota</taxon>
        <taxon>Amoebozoa</taxon>
        <taxon>Discosea</taxon>
        <taxon>Longamoebia</taxon>
        <taxon>Centramoebida</taxon>
        <taxon>Acanthamoebidae</taxon>
        <taxon>Acanthamoeba</taxon>
    </lineage>
</organism>
<dbReference type="InterPro" id="IPR001272">
    <property type="entry name" value="PEP_carboxykinase_ATP"/>
</dbReference>
<dbReference type="OrthoDB" id="184182at2759"/>
<dbReference type="RefSeq" id="XP_004346626.1">
    <property type="nucleotide sequence ID" value="XM_004346576.1"/>
</dbReference>
<dbReference type="SUPFAM" id="SSF53795">
    <property type="entry name" value="PEP carboxykinase-like"/>
    <property type="match status" value="1"/>
</dbReference>
<gene>
    <name evidence="1" type="ORF">ACA1_231280</name>
</gene>
<proteinExistence type="predicted"/>
<dbReference type="EMBL" id="KB007901">
    <property type="protein sequence ID" value="ELR21681.1"/>
    <property type="molecule type" value="Genomic_DNA"/>
</dbReference>
<dbReference type="PANTHER" id="PTHR30031">
    <property type="entry name" value="PHOSPHOENOLPYRUVATE CARBOXYKINASE ATP"/>
    <property type="match status" value="1"/>
</dbReference>
<keyword evidence="1" id="KW-0670">Pyruvate</keyword>
<name>L8HBC1_ACACF</name>
<dbReference type="GeneID" id="14922590"/>
<reference evidence="1 2" key="1">
    <citation type="journal article" date="2013" name="Genome Biol.">
        <title>Genome of Acanthamoeba castellanii highlights extensive lateral gene transfer and early evolution of tyrosine kinase signaling.</title>
        <authorList>
            <person name="Clarke M."/>
            <person name="Lohan A.J."/>
            <person name="Liu B."/>
            <person name="Lagkouvardos I."/>
            <person name="Roy S."/>
            <person name="Zafar N."/>
            <person name="Bertelli C."/>
            <person name="Schilde C."/>
            <person name="Kianianmomeni A."/>
            <person name="Burglin T.R."/>
            <person name="Frech C."/>
            <person name="Turcotte B."/>
            <person name="Kopec K.O."/>
            <person name="Synnott J.M."/>
            <person name="Choo C."/>
            <person name="Paponov I."/>
            <person name="Finkler A."/>
            <person name="Soon Heng Tan C."/>
            <person name="Hutchins A.P."/>
            <person name="Weinmeier T."/>
            <person name="Rattei T."/>
            <person name="Chu J.S."/>
            <person name="Gimenez G."/>
            <person name="Irimia M."/>
            <person name="Rigden D.J."/>
            <person name="Fitzpatrick D.A."/>
            <person name="Lorenzo-Morales J."/>
            <person name="Bateman A."/>
            <person name="Chiu C.H."/>
            <person name="Tang P."/>
            <person name="Hegemann P."/>
            <person name="Fromm H."/>
            <person name="Raoult D."/>
            <person name="Greub G."/>
            <person name="Miranda-Saavedra D."/>
            <person name="Chen N."/>
            <person name="Nash P."/>
            <person name="Ginger M.L."/>
            <person name="Horn M."/>
            <person name="Schaap P."/>
            <person name="Caler L."/>
            <person name="Loftus B."/>
        </authorList>
    </citation>
    <scope>NUCLEOTIDE SEQUENCE [LARGE SCALE GENOMIC DNA]</scope>
    <source>
        <strain evidence="1 2">Neff</strain>
    </source>
</reference>
<dbReference type="PANTHER" id="PTHR30031:SF0">
    <property type="entry name" value="PHOSPHOENOLPYRUVATE CARBOXYKINASE (ATP)"/>
    <property type="match status" value="1"/>
</dbReference>
<accession>L8HBC1</accession>
<dbReference type="GO" id="GO:0005829">
    <property type="term" value="C:cytosol"/>
    <property type="evidence" value="ECO:0007669"/>
    <property type="project" value="TreeGrafter"/>
</dbReference>
<evidence type="ECO:0000313" key="1">
    <source>
        <dbReference type="EMBL" id="ELR21681.1"/>
    </source>
</evidence>
<dbReference type="VEuPathDB" id="AmoebaDB:ACA1_231280"/>
<dbReference type="GO" id="GO:0005524">
    <property type="term" value="F:ATP binding"/>
    <property type="evidence" value="ECO:0007669"/>
    <property type="project" value="InterPro"/>
</dbReference>
<keyword evidence="1" id="KW-0808">Transferase</keyword>
<dbReference type="KEGG" id="acan:ACA1_231280"/>
<keyword evidence="1" id="KW-0418">Kinase</keyword>
<dbReference type="Gene3D" id="3.90.228.20">
    <property type="match status" value="1"/>
</dbReference>
<evidence type="ECO:0000313" key="2">
    <source>
        <dbReference type="Proteomes" id="UP000011083"/>
    </source>
</evidence>
<dbReference type="STRING" id="1257118.L8HBC1"/>
<dbReference type="GO" id="GO:0016301">
    <property type="term" value="F:kinase activity"/>
    <property type="evidence" value="ECO:0007669"/>
    <property type="project" value="UniProtKB-KW"/>
</dbReference>
<dbReference type="AlphaFoldDB" id="L8HBC1"/>
<protein>
    <submittedName>
        <fullName evidence="1">Phosphoenolpyruvate carboxykinase [atp] 1, putative</fullName>
    </submittedName>
</protein>
<dbReference type="InterPro" id="IPR013035">
    <property type="entry name" value="PEP_carboxykinase_C"/>
</dbReference>
<dbReference type="Proteomes" id="UP000011083">
    <property type="component" value="Unassembled WGS sequence"/>
</dbReference>
<keyword evidence="2" id="KW-1185">Reference proteome</keyword>
<sequence length="93" mass="10110">MKLAWTQAIIDTIHNGELAKCEYENFGVFNISIPKVVTGMPAEILNPVNLWKDKAAYKATLEKLAQKFSNNLVAYANACMPGTIATGPKLPSA</sequence>